<feature type="active site" description="Nucleophile" evidence="4">
    <location>
        <position position="38"/>
    </location>
</feature>
<keyword evidence="1 4" id="KW-0378">Hydrolase</keyword>
<comment type="caution">
    <text evidence="6">The sequence shown here is derived from an EMBL/GenBank/DDBJ whole genome shotgun (WGS) entry which is preliminary data.</text>
</comment>
<feature type="short sequence motif" description="DGA/G" evidence="4">
    <location>
        <begin position="158"/>
        <end position="160"/>
    </location>
</feature>
<keyword evidence="3 4" id="KW-0443">Lipid metabolism</keyword>
<evidence type="ECO:0000256" key="4">
    <source>
        <dbReference type="PROSITE-ProRule" id="PRU01161"/>
    </source>
</evidence>
<feature type="short sequence motif" description="GXSXG" evidence="4">
    <location>
        <begin position="36"/>
        <end position="40"/>
    </location>
</feature>
<evidence type="ECO:0000313" key="7">
    <source>
        <dbReference type="Proteomes" id="UP000623172"/>
    </source>
</evidence>
<dbReference type="GO" id="GO:0016787">
    <property type="term" value="F:hydrolase activity"/>
    <property type="evidence" value="ECO:0007669"/>
    <property type="project" value="UniProtKB-UniRule"/>
</dbReference>
<dbReference type="EMBL" id="JACRSR010000001">
    <property type="protein sequence ID" value="MBC8531333.1"/>
    <property type="molecule type" value="Genomic_DNA"/>
</dbReference>
<feature type="active site" description="Proton acceptor" evidence="4">
    <location>
        <position position="158"/>
    </location>
</feature>
<feature type="domain" description="PNPLA" evidence="5">
    <location>
        <begin position="5"/>
        <end position="171"/>
    </location>
</feature>
<feature type="short sequence motif" description="GXGXXG" evidence="4">
    <location>
        <begin position="9"/>
        <end position="14"/>
    </location>
</feature>
<evidence type="ECO:0000313" key="6">
    <source>
        <dbReference type="EMBL" id="MBC8531333.1"/>
    </source>
</evidence>
<dbReference type="InterPro" id="IPR045943">
    <property type="entry name" value="DUF6363"/>
</dbReference>
<dbReference type="InterPro" id="IPR002641">
    <property type="entry name" value="PNPLA_dom"/>
</dbReference>
<dbReference type="InterPro" id="IPR050301">
    <property type="entry name" value="NTE"/>
</dbReference>
<sequence length="282" mass="32468">MKLGLVLEGGGMRGIYTVGVLDRLMEEDIEADYVIGVSAGACNGVSYVSRQKGRAYRVDMDYLDDKRYGGISSFLKTKSIFGMDFLFDEIPNHLDPFDYETFLASPCEFVTGVTDVDTGKTVYFTKEHLDHDSTVIRASSSIPIFAPMVRYRGGKYLDGGTSDPIPVRKALDDGCDKVIVVLTRSRDFVKKPEKFRYVYSRLFRKYPHMIEVLDRRHKVYREEQELVRRLEREGRAIVVAPSRPIEIGRFEREREKLQAVYDMAVEDVNRVMDKIEAWNDER</sequence>
<name>A0A926HPL1_9FIRM</name>
<dbReference type="PANTHER" id="PTHR14226">
    <property type="entry name" value="NEUROPATHY TARGET ESTERASE/SWISS CHEESE D.MELANOGASTER"/>
    <property type="match status" value="1"/>
</dbReference>
<dbReference type="Pfam" id="PF19890">
    <property type="entry name" value="DUF6363"/>
    <property type="match status" value="1"/>
</dbReference>
<gene>
    <name evidence="6" type="ORF">H8696_05665</name>
</gene>
<evidence type="ECO:0000256" key="1">
    <source>
        <dbReference type="ARBA" id="ARBA00022801"/>
    </source>
</evidence>
<dbReference type="CDD" id="cd07208">
    <property type="entry name" value="Pat_hypo_Ecoli_yjju_like"/>
    <property type="match status" value="1"/>
</dbReference>
<evidence type="ECO:0000256" key="2">
    <source>
        <dbReference type="ARBA" id="ARBA00022963"/>
    </source>
</evidence>
<proteinExistence type="predicted"/>
<organism evidence="6 7">
    <name type="scientific">Gehongia tenuis</name>
    <dbReference type="NCBI Taxonomy" id="2763655"/>
    <lineage>
        <taxon>Bacteria</taxon>
        <taxon>Bacillati</taxon>
        <taxon>Bacillota</taxon>
        <taxon>Clostridia</taxon>
        <taxon>Christensenellales</taxon>
        <taxon>Christensenellaceae</taxon>
        <taxon>Gehongia</taxon>
    </lineage>
</organism>
<protein>
    <submittedName>
        <fullName evidence="6">Patatin family protein</fullName>
    </submittedName>
</protein>
<dbReference type="InterPro" id="IPR016035">
    <property type="entry name" value="Acyl_Trfase/lysoPLipase"/>
</dbReference>
<dbReference type="SUPFAM" id="SSF52151">
    <property type="entry name" value="FabD/lysophospholipase-like"/>
    <property type="match status" value="1"/>
</dbReference>
<dbReference type="Proteomes" id="UP000623172">
    <property type="component" value="Unassembled WGS sequence"/>
</dbReference>
<dbReference type="Pfam" id="PF01734">
    <property type="entry name" value="Patatin"/>
    <property type="match status" value="1"/>
</dbReference>
<dbReference type="RefSeq" id="WP_249315834.1">
    <property type="nucleotide sequence ID" value="NZ_JACRSR010000001.1"/>
</dbReference>
<dbReference type="AlphaFoldDB" id="A0A926HPL1"/>
<dbReference type="InterPro" id="IPR037483">
    <property type="entry name" value="YjjU-like"/>
</dbReference>
<dbReference type="PROSITE" id="PS51635">
    <property type="entry name" value="PNPLA"/>
    <property type="match status" value="1"/>
</dbReference>
<evidence type="ECO:0000256" key="3">
    <source>
        <dbReference type="ARBA" id="ARBA00023098"/>
    </source>
</evidence>
<dbReference type="GO" id="GO:0016042">
    <property type="term" value="P:lipid catabolic process"/>
    <property type="evidence" value="ECO:0007669"/>
    <property type="project" value="UniProtKB-UniRule"/>
</dbReference>
<reference evidence="6" key="1">
    <citation type="submission" date="2020-08" db="EMBL/GenBank/DDBJ databases">
        <title>Genome public.</title>
        <authorList>
            <person name="Liu C."/>
            <person name="Sun Q."/>
        </authorList>
    </citation>
    <scope>NUCLEOTIDE SEQUENCE</scope>
    <source>
        <strain evidence="6">NSJ-53</strain>
    </source>
</reference>
<keyword evidence="7" id="KW-1185">Reference proteome</keyword>
<dbReference type="Gene3D" id="3.40.1090.10">
    <property type="entry name" value="Cytosolic phospholipase A2 catalytic domain"/>
    <property type="match status" value="2"/>
</dbReference>
<evidence type="ECO:0000259" key="5">
    <source>
        <dbReference type="PROSITE" id="PS51635"/>
    </source>
</evidence>
<accession>A0A926HPL1</accession>
<keyword evidence="2 4" id="KW-0442">Lipid degradation</keyword>
<dbReference type="PANTHER" id="PTHR14226:SF25">
    <property type="entry name" value="PHOSPHOESTERASE"/>
    <property type="match status" value="1"/>
</dbReference>